<evidence type="ECO:0000256" key="1">
    <source>
        <dbReference type="SAM" id="MobiDB-lite"/>
    </source>
</evidence>
<protein>
    <submittedName>
        <fullName evidence="2">Uncharacterized protein</fullName>
    </submittedName>
</protein>
<dbReference type="AlphaFoldDB" id="A0A0B7HWA2"/>
<proteinExistence type="predicted"/>
<reference evidence="2 3" key="1">
    <citation type="submission" date="2015-01" db="EMBL/GenBank/DDBJ databases">
        <authorList>
            <person name="MANFREDI Pablo"/>
        </authorList>
    </citation>
    <scope>NUCLEOTIDE SEQUENCE [LARGE SCALE GENOMIC DNA]</scope>
    <source>
        <strain evidence="2 3">CcD38</strain>
    </source>
</reference>
<evidence type="ECO:0000313" key="3">
    <source>
        <dbReference type="Proteomes" id="UP000045051"/>
    </source>
</evidence>
<dbReference type="EMBL" id="CDOI01000088">
    <property type="protein sequence ID" value="CEN44322.1"/>
    <property type="molecule type" value="Genomic_DNA"/>
</dbReference>
<evidence type="ECO:0000313" key="2">
    <source>
        <dbReference type="EMBL" id="CEN44322.1"/>
    </source>
</evidence>
<name>A0A0B7HWA2_9FLAO</name>
<accession>A0A0B7HWA2</accession>
<feature type="compositionally biased region" description="Basic and acidic residues" evidence="1">
    <location>
        <begin position="16"/>
        <end position="27"/>
    </location>
</feature>
<keyword evidence="3" id="KW-1185">Reference proteome</keyword>
<organism evidence="2 3">
    <name type="scientific">Capnocytophaga canis</name>
    <dbReference type="NCBI Taxonomy" id="1848903"/>
    <lineage>
        <taxon>Bacteria</taxon>
        <taxon>Pseudomonadati</taxon>
        <taxon>Bacteroidota</taxon>
        <taxon>Flavobacteriia</taxon>
        <taxon>Flavobacteriales</taxon>
        <taxon>Flavobacteriaceae</taxon>
        <taxon>Capnocytophaga</taxon>
    </lineage>
</organism>
<feature type="region of interest" description="Disordered" evidence="1">
    <location>
        <begin position="1"/>
        <end position="27"/>
    </location>
</feature>
<gene>
    <name evidence="2" type="ORF">CCAND38_1780002</name>
</gene>
<dbReference type="Proteomes" id="UP000045051">
    <property type="component" value="Unassembled WGS sequence"/>
</dbReference>
<feature type="compositionally biased region" description="Polar residues" evidence="1">
    <location>
        <begin position="1"/>
        <end position="12"/>
    </location>
</feature>
<sequence>MLNANNNYTPLPQLSMHKDSQKWEQKEQKTTIFAKPVNANLLAIII</sequence>